<comment type="subunit">
    <text evidence="9">The Tat system comprises two distinct complexes: a TatABC complex, containing multiple copies of TatA, TatB and TatC subunits, and a separate TatA complex, containing only TatA subunits. Substrates initially bind to the TatABC complex, which probably triggers association of the separate TatA complex to form the active translocon.</text>
</comment>
<protein>
    <recommendedName>
        <fullName evidence="9">Sec-independent protein translocase protein TatB</fullName>
    </recommendedName>
</protein>
<accession>A0A0P1IU96</accession>
<comment type="similarity">
    <text evidence="9">Belongs to the TatB family.</text>
</comment>
<dbReference type="OrthoDB" id="7206969at2"/>
<evidence type="ECO:0000313" key="12">
    <source>
        <dbReference type="Proteomes" id="UP000051184"/>
    </source>
</evidence>
<feature type="compositionally biased region" description="Basic residues" evidence="10">
    <location>
        <begin position="151"/>
        <end position="161"/>
    </location>
</feature>
<name>A0A0P1IU96_9RHOB</name>
<comment type="function">
    <text evidence="9">Part of the twin-arginine translocation (Tat) system that transports large folded proteins containing a characteristic twin-arginine motif in their signal peptide across membranes. Together with TatC, TatB is part of a receptor directly interacting with Tat signal peptides. TatB may form an oligomeric binding site that transiently accommodates folded Tat precursor proteins before their translocation.</text>
</comment>
<feature type="compositionally biased region" description="Low complexity" evidence="10">
    <location>
        <begin position="123"/>
        <end position="150"/>
    </location>
</feature>
<dbReference type="PANTHER" id="PTHR33162:SF1">
    <property type="entry name" value="SEC-INDEPENDENT PROTEIN TRANSLOCASE PROTEIN TATA, CHLOROPLASTIC"/>
    <property type="match status" value="1"/>
</dbReference>
<feature type="region of interest" description="Disordered" evidence="10">
    <location>
        <begin position="108"/>
        <end position="171"/>
    </location>
</feature>
<feature type="compositionally biased region" description="Basic and acidic residues" evidence="10">
    <location>
        <begin position="108"/>
        <end position="122"/>
    </location>
</feature>
<evidence type="ECO:0000256" key="2">
    <source>
        <dbReference type="ARBA" id="ARBA00022448"/>
    </source>
</evidence>
<reference evidence="12" key="1">
    <citation type="submission" date="2015-09" db="EMBL/GenBank/DDBJ databases">
        <authorList>
            <person name="Rodrigo-Torres Lidia"/>
            <person name="Arahal R.David."/>
        </authorList>
    </citation>
    <scope>NUCLEOTIDE SEQUENCE [LARGE SCALE GENOMIC DNA]</scope>
    <source>
        <strain evidence="12">CECT 5114</strain>
    </source>
</reference>
<keyword evidence="8 9" id="KW-0472">Membrane</keyword>
<dbReference type="InterPro" id="IPR003369">
    <property type="entry name" value="TatA/B/E"/>
</dbReference>
<dbReference type="RefSeq" id="WP_058315972.1">
    <property type="nucleotide sequence ID" value="NZ_CYTO01000024.1"/>
</dbReference>
<feature type="compositionally biased region" description="Basic and acidic residues" evidence="10">
    <location>
        <begin position="162"/>
        <end position="171"/>
    </location>
</feature>
<dbReference type="AlphaFoldDB" id="A0A0P1IU96"/>
<dbReference type="Proteomes" id="UP000051184">
    <property type="component" value="Unassembled WGS sequence"/>
</dbReference>
<sequence>MFDLGWSELLIIGVVALIVIGPKDLPVMFQQVGRFVGRMRGMAREFSYAMNQAADEAGVKDATKGFKSATDGLKTMANPAKAATDAVRDKVKDATDFKLDLGTDSLSEERASAAKKIQEATAKKAAAAKEAAETPTKAKPAATKKPAAKAAPKKATKPKAKPKAETKKDAE</sequence>
<dbReference type="GO" id="GO:0043953">
    <property type="term" value="P:protein transport by the Tat complex"/>
    <property type="evidence" value="ECO:0007669"/>
    <property type="project" value="UniProtKB-UniRule"/>
</dbReference>
<keyword evidence="7 9" id="KW-0811">Translocation</keyword>
<keyword evidence="3 9" id="KW-1003">Cell membrane</keyword>
<dbReference type="HAMAP" id="MF_00237">
    <property type="entry name" value="TatB"/>
    <property type="match status" value="1"/>
</dbReference>
<evidence type="ECO:0000256" key="1">
    <source>
        <dbReference type="ARBA" id="ARBA00004167"/>
    </source>
</evidence>
<evidence type="ECO:0000256" key="8">
    <source>
        <dbReference type="ARBA" id="ARBA00023136"/>
    </source>
</evidence>
<organism evidence="11 12">
    <name type="scientific">Cognatishimia activa</name>
    <dbReference type="NCBI Taxonomy" id="1715691"/>
    <lineage>
        <taxon>Bacteria</taxon>
        <taxon>Pseudomonadati</taxon>
        <taxon>Pseudomonadota</taxon>
        <taxon>Alphaproteobacteria</taxon>
        <taxon>Rhodobacterales</taxon>
        <taxon>Paracoccaceae</taxon>
        <taxon>Cognatishimia</taxon>
    </lineage>
</organism>
<keyword evidence="5 9" id="KW-0653">Protein transport</keyword>
<evidence type="ECO:0000256" key="9">
    <source>
        <dbReference type="HAMAP-Rule" id="MF_00237"/>
    </source>
</evidence>
<dbReference type="PANTHER" id="PTHR33162">
    <property type="entry name" value="SEC-INDEPENDENT PROTEIN TRANSLOCASE PROTEIN TATA, CHLOROPLASTIC"/>
    <property type="match status" value="1"/>
</dbReference>
<evidence type="ECO:0000256" key="3">
    <source>
        <dbReference type="ARBA" id="ARBA00022475"/>
    </source>
</evidence>
<evidence type="ECO:0000256" key="5">
    <source>
        <dbReference type="ARBA" id="ARBA00022927"/>
    </source>
</evidence>
<dbReference type="GO" id="GO:0008320">
    <property type="term" value="F:protein transmembrane transporter activity"/>
    <property type="evidence" value="ECO:0007669"/>
    <property type="project" value="UniProtKB-UniRule"/>
</dbReference>
<dbReference type="Pfam" id="PF02416">
    <property type="entry name" value="TatA_B_E"/>
    <property type="match status" value="1"/>
</dbReference>
<dbReference type="EMBL" id="CYUE01000021">
    <property type="protein sequence ID" value="CUK27058.1"/>
    <property type="molecule type" value="Genomic_DNA"/>
</dbReference>
<dbReference type="Gene3D" id="1.20.5.3310">
    <property type="match status" value="1"/>
</dbReference>
<evidence type="ECO:0000256" key="7">
    <source>
        <dbReference type="ARBA" id="ARBA00023010"/>
    </source>
</evidence>
<dbReference type="NCBIfam" id="TIGR01410">
    <property type="entry name" value="tatB"/>
    <property type="match status" value="1"/>
</dbReference>
<keyword evidence="2 9" id="KW-0813">Transport</keyword>
<dbReference type="PRINTS" id="PR01506">
    <property type="entry name" value="TATBPROTEIN"/>
</dbReference>
<dbReference type="GO" id="GO:0033281">
    <property type="term" value="C:TAT protein transport complex"/>
    <property type="evidence" value="ECO:0007669"/>
    <property type="project" value="UniProtKB-UniRule"/>
</dbReference>
<keyword evidence="6 9" id="KW-1133">Transmembrane helix</keyword>
<keyword evidence="12" id="KW-1185">Reference proteome</keyword>
<keyword evidence="4 9" id="KW-0812">Transmembrane</keyword>
<evidence type="ECO:0000256" key="4">
    <source>
        <dbReference type="ARBA" id="ARBA00022692"/>
    </source>
</evidence>
<evidence type="ECO:0000256" key="6">
    <source>
        <dbReference type="ARBA" id="ARBA00022989"/>
    </source>
</evidence>
<evidence type="ECO:0000256" key="10">
    <source>
        <dbReference type="SAM" id="MobiDB-lite"/>
    </source>
</evidence>
<dbReference type="STRING" id="1715691.TA5113_03123"/>
<gene>
    <name evidence="9 11" type="primary">tatB</name>
    <name evidence="11" type="ORF">TA5114_02879</name>
</gene>
<dbReference type="InterPro" id="IPR018448">
    <property type="entry name" value="TatB"/>
</dbReference>
<evidence type="ECO:0000313" key="11">
    <source>
        <dbReference type="EMBL" id="CUK27058.1"/>
    </source>
</evidence>
<proteinExistence type="inferred from homology"/>
<comment type="subcellular location">
    <subcellularLocation>
        <location evidence="9">Cell membrane</location>
        <topology evidence="9">Single-pass membrane protein</topology>
    </subcellularLocation>
    <subcellularLocation>
        <location evidence="1">Membrane</location>
        <topology evidence="1">Single-pass membrane protein</topology>
    </subcellularLocation>
</comment>